<evidence type="ECO:0000256" key="4">
    <source>
        <dbReference type="ARBA" id="ARBA00023163"/>
    </source>
</evidence>
<dbReference type="InterPro" id="IPR001387">
    <property type="entry name" value="Cro/C1-type_HTH"/>
</dbReference>
<feature type="domain" description="HMG box" evidence="8">
    <location>
        <begin position="356"/>
        <end position="424"/>
    </location>
</feature>
<dbReference type="InterPro" id="IPR010982">
    <property type="entry name" value="Lambda_DNA-bd_dom_sf"/>
</dbReference>
<dbReference type="AlphaFoldDB" id="K3WLA0"/>
<evidence type="ECO:0000256" key="2">
    <source>
        <dbReference type="ARBA" id="ARBA00010239"/>
    </source>
</evidence>
<dbReference type="HOGENOM" id="CLU_034163_0_0_1"/>
<dbReference type="InterPro" id="IPR006939">
    <property type="entry name" value="SNF5"/>
</dbReference>
<dbReference type="STRING" id="431595.K3WLA0"/>
<protein>
    <recommendedName>
        <fullName evidence="8">HMG box domain-containing protein</fullName>
    </recommendedName>
</protein>
<comment type="subcellular location">
    <subcellularLocation>
        <location evidence="1">Nucleus</location>
    </subcellularLocation>
</comment>
<dbReference type="EnsemblProtists" id="PYU1_T005742">
    <property type="protein sequence ID" value="PYU1_T005742"/>
    <property type="gene ID" value="PYU1_G005731"/>
</dbReference>
<proteinExistence type="inferred from homology"/>
<evidence type="ECO:0000256" key="5">
    <source>
        <dbReference type="ARBA" id="ARBA00023242"/>
    </source>
</evidence>
<feature type="region of interest" description="Disordered" evidence="7">
    <location>
        <begin position="497"/>
        <end position="554"/>
    </location>
</feature>
<evidence type="ECO:0000313" key="10">
    <source>
        <dbReference type="Proteomes" id="UP000019132"/>
    </source>
</evidence>
<dbReference type="InParanoid" id="K3WLA0"/>
<feature type="compositionally biased region" description="Acidic residues" evidence="7">
    <location>
        <begin position="506"/>
        <end position="553"/>
    </location>
</feature>
<dbReference type="InterPro" id="IPR009071">
    <property type="entry name" value="HMG_box_dom"/>
</dbReference>
<organism evidence="9 10">
    <name type="scientific">Globisporangium ultimum (strain ATCC 200006 / CBS 805.95 / DAOM BR144)</name>
    <name type="common">Pythium ultimum</name>
    <dbReference type="NCBI Taxonomy" id="431595"/>
    <lineage>
        <taxon>Eukaryota</taxon>
        <taxon>Sar</taxon>
        <taxon>Stramenopiles</taxon>
        <taxon>Oomycota</taxon>
        <taxon>Peronosporomycetes</taxon>
        <taxon>Pythiales</taxon>
        <taxon>Pythiaceae</taxon>
        <taxon>Globisporangium</taxon>
    </lineage>
</organism>
<keyword evidence="6" id="KW-0238">DNA-binding</keyword>
<evidence type="ECO:0000256" key="3">
    <source>
        <dbReference type="ARBA" id="ARBA00023015"/>
    </source>
</evidence>
<dbReference type="GO" id="GO:0003677">
    <property type="term" value="F:DNA binding"/>
    <property type="evidence" value="ECO:0007669"/>
    <property type="project" value="UniProtKB-UniRule"/>
</dbReference>
<dbReference type="InterPro" id="IPR036910">
    <property type="entry name" value="HMG_box_dom_sf"/>
</dbReference>
<keyword evidence="3" id="KW-0805">Transcription regulation</keyword>
<reference evidence="10" key="1">
    <citation type="journal article" date="2010" name="Genome Biol.">
        <title>Genome sequence of the necrotrophic plant pathogen Pythium ultimum reveals original pathogenicity mechanisms and effector repertoire.</title>
        <authorList>
            <person name="Levesque C.A."/>
            <person name="Brouwer H."/>
            <person name="Cano L."/>
            <person name="Hamilton J.P."/>
            <person name="Holt C."/>
            <person name="Huitema E."/>
            <person name="Raffaele S."/>
            <person name="Robideau G.P."/>
            <person name="Thines M."/>
            <person name="Win J."/>
            <person name="Zerillo M.M."/>
            <person name="Beakes G.W."/>
            <person name="Boore J.L."/>
            <person name="Busam D."/>
            <person name="Dumas B."/>
            <person name="Ferriera S."/>
            <person name="Fuerstenberg S.I."/>
            <person name="Gachon C.M."/>
            <person name="Gaulin E."/>
            <person name="Govers F."/>
            <person name="Grenville-Briggs L."/>
            <person name="Horner N."/>
            <person name="Hostetler J."/>
            <person name="Jiang R.H."/>
            <person name="Johnson J."/>
            <person name="Krajaejun T."/>
            <person name="Lin H."/>
            <person name="Meijer H.J."/>
            <person name="Moore B."/>
            <person name="Morris P."/>
            <person name="Phuntmart V."/>
            <person name="Puiu D."/>
            <person name="Shetty J."/>
            <person name="Stajich J.E."/>
            <person name="Tripathy S."/>
            <person name="Wawra S."/>
            <person name="van West P."/>
            <person name="Whitty B.R."/>
            <person name="Coutinho P.M."/>
            <person name="Henrissat B."/>
            <person name="Martin F."/>
            <person name="Thomas P.D."/>
            <person name="Tyler B.M."/>
            <person name="De Vries R.P."/>
            <person name="Kamoun S."/>
            <person name="Yandell M."/>
            <person name="Tisserat N."/>
            <person name="Buell C.R."/>
        </authorList>
    </citation>
    <scope>NUCLEOTIDE SEQUENCE</scope>
    <source>
        <strain evidence="10">DAOM:BR144</strain>
    </source>
</reference>
<sequence>MSGRDFAHLQPDNAEVERAILSQEVEALRNRIGLRQVDVSKECGVNASMLSQWMLGRYKGNVSRINGLMESWLIRRRGGKPMEKGSMSMQLMGPPGSSPKVLKRRLDDTNGSLAGTKKISDAVLAQRKLYDYPKNPPSDTLLIPIRLDVDVEGYRYIDSFSWNVHEKDYTYETFAATLVRDLNLPESFRKRIASQIEAQVEKGKRSMPWHEAVTSESLHPIYINIRINDTILIDRFEWDLSNPSNSPEQFAQVLCEELGLSGEFEAQVALAIREQLRDYSRLIKEGLRDRVTRLPPVTIALRDRTDVSSWEPSVRYILAEDIALLEREDFKRMRAHSQSTIVATPPPAPVIKPNRPPKPVNTFLMFCREWRKKIMTDNVNTSAKDASKILGEMWQKLSDQERAKYIPMTEKENERRLKEWQLKESLAATGATPATAAATGAVAAVALGTRMATDAASAALSTPIPLATTLAASTATILAPNGAVAPSAVPVGTAISTSAVPTSDDIALDEDEEEQEEEEEEEEEEQEEEEEEEEEEIDDDVGEDIDTDGDIPIDVDMILDGVDLHLDL</sequence>
<dbReference type="SMART" id="SM00398">
    <property type="entry name" value="HMG"/>
    <property type="match status" value="1"/>
</dbReference>
<evidence type="ECO:0000313" key="9">
    <source>
        <dbReference type="EnsemblProtists" id="PYU1_T005742"/>
    </source>
</evidence>
<keyword evidence="5 6" id="KW-0539">Nucleus</keyword>
<dbReference type="SUPFAM" id="SSF47413">
    <property type="entry name" value="lambda repressor-like DNA-binding domains"/>
    <property type="match status" value="1"/>
</dbReference>
<dbReference type="PROSITE" id="PS50118">
    <property type="entry name" value="HMG_BOX_2"/>
    <property type="match status" value="1"/>
</dbReference>
<evidence type="ECO:0000259" key="8">
    <source>
        <dbReference type="PROSITE" id="PS50118"/>
    </source>
</evidence>
<dbReference type="Proteomes" id="UP000019132">
    <property type="component" value="Unassembled WGS sequence"/>
</dbReference>
<dbReference type="FunFam" id="1.10.30.10:FF:000054">
    <property type="entry name" value="Swi snf-related matrix-associated actin-dependent regulator of"/>
    <property type="match status" value="1"/>
</dbReference>
<dbReference type="Pfam" id="PF00505">
    <property type="entry name" value="HMG_box"/>
    <property type="match status" value="1"/>
</dbReference>
<feature type="DNA-binding region" description="HMG box" evidence="6">
    <location>
        <begin position="356"/>
        <end position="424"/>
    </location>
</feature>
<dbReference type="eggNOG" id="KOG1649">
    <property type="taxonomic scope" value="Eukaryota"/>
</dbReference>
<dbReference type="Pfam" id="PF04855">
    <property type="entry name" value="SNF5"/>
    <property type="match status" value="1"/>
</dbReference>
<dbReference type="Gene3D" id="1.10.260.40">
    <property type="entry name" value="lambda repressor-like DNA-binding domains"/>
    <property type="match status" value="1"/>
</dbReference>
<dbReference type="CDD" id="cd00084">
    <property type="entry name" value="HMG-box_SF"/>
    <property type="match status" value="1"/>
</dbReference>
<reference evidence="9" key="3">
    <citation type="submission" date="2015-02" db="UniProtKB">
        <authorList>
            <consortium name="EnsemblProtists"/>
        </authorList>
    </citation>
    <scope>IDENTIFICATION</scope>
    <source>
        <strain evidence="9">DAOM BR144</strain>
    </source>
</reference>
<dbReference type="Gene3D" id="1.10.30.10">
    <property type="entry name" value="High mobility group box domain"/>
    <property type="match status" value="1"/>
</dbReference>
<dbReference type="CDD" id="cd00093">
    <property type="entry name" value="HTH_XRE"/>
    <property type="match status" value="1"/>
</dbReference>
<evidence type="ECO:0000256" key="6">
    <source>
        <dbReference type="PROSITE-ProRule" id="PRU00267"/>
    </source>
</evidence>
<keyword evidence="4" id="KW-0804">Transcription</keyword>
<evidence type="ECO:0000256" key="1">
    <source>
        <dbReference type="ARBA" id="ARBA00004123"/>
    </source>
</evidence>
<dbReference type="OMA" id="INGLMEG"/>
<reference evidence="10" key="2">
    <citation type="submission" date="2010-04" db="EMBL/GenBank/DDBJ databases">
        <authorList>
            <person name="Buell R."/>
            <person name="Hamilton J."/>
            <person name="Hostetler J."/>
        </authorList>
    </citation>
    <scope>NUCLEOTIDE SEQUENCE [LARGE SCALE GENOMIC DNA]</scope>
    <source>
        <strain evidence="10">DAOM:BR144</strain>
    </source>
</reference>
<dbReference type="VEuPathDB" id="FungiDB:PYU1_G005731"/>
<dbReference type="GO" id="GO:0006338">
    <property type="term" value="P:chromatin remodeling"/>
    <property type="evidence" value="ECO:0007669"/>
    <property type="project" value="InterPro"/>
</dbReference>
<evidence type="ECO:0000256" key="7">
    <source>
        <dbReference type="SAM" id="MobiDB-lite"/>
    </source>
</evidence>
<dbReference type="EMBL" id="GL376573">
    <property type="status" value="NOT_ANNOTATED_CDS"/>
    <property type="molecule type" value="Genomic_DNA"/>
</dbReference>
<dbReference type="GO" id="GO:0000228">
    <property type="term" value="C:nuclear chromosome"/>
    <property type="evidence" value="ECO:0007669"/>
    <property type="project" value="InterPro"/>
</dbReference>
<accession>K3WLA0</accession>
<name>K3WLA0_GLOUD</name>
<comment type="similarity">
    <text evidence="2">Belongs to the SNF5 family.</text>
</comment>
<keyword evidence="10" id="KW-1185">Reference proteome</keyword>
<dbReference type="SUPFAM" id="SSF47095">
    <property type="entry name" value="HMG-box"/>
    <property type="match status" value="1"/>
</dbReference>
<dbReference type="PANTHER" id="PTHR10019">
    <property type="entry name" value="SNF5"/>
    <property type="match status" value="1"/>
</dbReference>